<gene>
    <name evidence="1" type="ORF">GCM10009862_18150</name>
</gene>
<accession>A0ABP6BNH4</accession>
<reference evidence="2" key="1">
    <citation type="journal article" date="2019" name="Int. J. Syst. Evol. Microbiol.">
        <title>The Global Catalogue of Microorganisms (GCM) 10K type strain sequencing project: providing services to taxonomists for standard genome sequencing and annotation.</title>
        <authorList>
            <consortium name="The Broad Institute Genomics Platform"/>
            <consortium name="The Broad Institute Genome Sequencing Center for Infectious Disease"/>
            <person name="Wu L."/>
            <person name="Ma J."/>
        </authorList>
    </citation>
    <scope>NUCLEOTIDE SEQUENCE [LARGE SCALE GENOMIC DNA]</scope>
    <source>
        <strain evidence="2">JCM 16365</strain>
    </source>
</reference>
<dbReference type="EMBL" id="BAAARI010000012">
    <property type="protein sequence ID" value="GAA2579289.1"/>
    <property type="molecule type" value="Genomic_DNA"/>
</dbReference>
<evidence type="ECO:0000313" key="1">
    <source>
        <dbReference type="EMBL" id="GAA2579289.1"/>
    </source>
</evidence>
<keyword evidence="2" id="KW-1185">Reference proteome</keyword>
<proteinExistence type="predicted"/>
<name>A0ABP6BNH4_9MICO</name>
<dbReference type="Gene3D" id="1.10.357.10">
    <property type="entry name" value="Tetracycline Repressor, domain 2"/>
    <property type="match status" value="1"/>
</dbReference>
<evidence type="ECO:0000313" key="2">
    <source>
        <dbReference type="Proteomes" id="UP001500274"/>
    </source>
</evidence>
<dbReference type="Proteomes" id="UP001500274">
    <property type="component" value="Unassembled WGS sequence"/>
</dbReference>
<dbReference type="InterPro" id="IPR036271">
    <property type="entry name" value="Tet_transcr_reg_TetR-rel_C_sf"/>
</dbReference>
<sequence length="229" mass="24313">MTPASTPARRGRGERAGLDRAAILDAARRLPAEELTMQGVADALRVDRKALHHYVHGREGLMELLAEDVFLTRIAALEIPQDASWPDACRTFAEGMRQSLVASGALVEHFRTLSRATLGAVRPAEVVLERLLAGGVDEVTAGRALLLLTTIATGFAREEVAAAGAGGHPQVAQFRGMLRETGATELSVLRRLDGSGFDAYGDAQFAFDVDAVIAAVEARLAEVETGVAD</sequence>
<evidence type="ECO:0008006" key="3">
    <source>
        <dbReference type="Google" id="ProtNLM"/>
    </source>
</evidence>
<dbReference type="Gene3D" id="1.10.10.60">
    <property type="entry name" value="Homeodomain-like"/>
    <property type="match status" value="1"/>
</dbReference>
<protein>
    <recommendedName>
        <fullName evidence="3">TetR family transcriptional regulator</fullName>
    </recommendedName>
</protein>
<organism evidence="1 2">
    <name type="scientific">Microbacterium binotii</name>
    <dbReference type="NCBI Taxonomy" id="462710"/>
    <lineage>
        <taxon>Bacteria</taxon>
        <taxon>Bacillati</taxon>
        <taxon>Actinomycetota</taxon>
        <taxon>Actinomycetes</taxon>
        <taxon>Micrococcales</taxon>
        <taxon>Microbacteriaceae</taxon>
        <taxon>Microbacterium</taxon>
    </lineage>
</organism>
<comment type="caution">
    <text evidence="1">The sequence shown here is derived from an EMBL/GenBank/DDBJ whole genome shotgun (WGS) entry which is preliminary data.</text>
</comment>
<dbReference type="InterPro" id="IPR009057">
    <property type="entry name" value="Homeodomain-like_sf"/>
</dbReference>
<dbReference type="RefSeq" id="WP_344228812.1">
    <property type="nucleotide sequence ID" value="NZ_BAAARI010000012.1"/>
</dbReference>
<dbReference type="SUPFAM" id="SSF46689">
    <property type="entry name" value="Homeodomain-like"/>
    <property type="match status" value="1"/>
</dbReference>
<dbReference type="SUPFAM" id="SSF48498">
    <property type="entry name" value="Tetracyclin repressor-like, C-terminal domain"/>
    <property type="match status" value="1"/>
</dbReference>